<dbReference type="EMBL" id="CADEPM010000012">
    <property type="protein sequence ID" value="CAB3411110.1"/>
    <property type="molecule type" value="Genomic_DNA"/>
</dbReference>
<dbReference type="GO" id="GO:0032436">
    <property type="term" value="P:positive regulation of proteasomal ubiquitin-dependent protein catabolic process"/>
    <property type="evidence" value="ECO:0007669"/>
    <property type="project" value="TreeGrafter"/>
</dbReference>
<dbReference type="SMART" id="SM00220">
    <property type="entry name" value="S_TKc"/>
    <property type="match status" value="1"/>
</dbReference>
<protein>
    <recommendedName>
        <fullName evidence="8">Protein kinase domain-containing protein</fullName>
    </recommendedName>
</protein>
<dbReference type="GO" id="GO:0004674">
    <property type="term" value="F:protein serine/threonine kinase activity"/>
    <property type="evidence" value="ECO:0007669"/>
    <property type="project" value="UniProtKB-KW"/>
</dbReference>
<keyword evidence="5" id="KW-0418">Kinase</keyword>
<evidence type="ECO:0000313" key="10">
    <source>
        <dbReference type="Proteomes" id="UP000494206"/>
    </source>
</evidence>
<feature type="domain" description="Protein kinase" evidence="8">
    <location>
        <begin position="22"/>
        <end position="303"/>
    </location>
</feature>
<feature type="region of interest" description="Disordered" evidence="7">
    <location>
        <begin position="332"/>
        <end position="365"/>
    </location>
</feature>
<dbReference type="SUPFAM" id="SSF56112">
    <property type="entry name" value="Protein kinase-like (PK-like)"/>
    <property type="match status" value="1"/>
</dbReference>
<dbReference type="InterPro" id="IPR050591">
    <property type="entry name" value="GSK-3"/>
</dbReference>
<dbReference type="PROSITE" id="PS00108">
    <property type="entry name" value="PROTEIN_KINASE_ST"/>
    <property type="match status" value="1"/>
</dbReference>
<dbReference type="InterPro" id="IPR000719">
    <property type="entry name" value="Prot_kinase_dom"/>
</dbReference>
<gene>
    <name evidence="9" type="ORF">CBOVIS_LOCUS12535</name>
</gene>
<evidence type="ECO:0000256" key="3">
    <source>
        <dbReference type="ARBA" id="ARBA00022679"/>
    </source>
</evidence>
<dbReference type="GO" id="GO:0005634">
    <property type="term" value="C:nucleus"/>
    <property type="evidence" value="ECO:0007669"/>
    <property type="project" value="TreeGrafter"/>
</dbReference>
<feature type="compositionally biased region" description="Basic and acidic residues" evidence="7">
    <location>
        <begin position="332"/>
        <end position="357"/>
    </location>
</feature>
<proteinExistence type="inferred from homology"/>
<evidence type="ECO:0000256" key="7">
    <source>
        <dbReference type="SAM" id="MobiDB-lite"/>
    </source>
</evidence>
<dbReference type="PANTHER" id="PTHR24057:SF18">
    <property type="entry name" value="SERINE_THREONINE-PROTEIN KINASE R03D7.5-RELATED"/>
    <property type="match status" value="1"/>
</dbReference>
<evidence type="ECO:0000256" key="2">
    <source>
        <dbReference type="ARBA" id="ARBA00022527"/>
    </source>
</evidence>
<dbReference type="GO" id="GO:0005524">
    <property type="term" value="F:ATP binding"/>
    <property type="evidence" value="ECO:0007669"/>
    <property type="project" value="UniProtKB-KW"/>
</dbReference>
<keyword evidence="6" id="KW-0067">ATP-binding</keyword>
<dbReference type="OrthoDB" id="5792074at2759"/>
<sequence length="365" mass="41112">MSEFTAMKVMGPDEWESVKLQFSGHVLCGSGRFSNVYATKLVSPETREVAIKNIWSDASSATENYIEVKILSHLFHPAISNLLYFYTRNANEKRIHCLILDYLPTDMGKLKEKGVKFDTLDAKLYSYQLFAACAYLAHMKVVHLDIKPQNIILDNEAGFLKLADFGNARRLETTEKKGNSYQVTRFYRPPELLFGGENFTPAIDLWSAACVSFEFFANRTLFKGKDTQDQLGLVVNVLGYPDTEDIKAMGVKRPRIARRPARGLEKFTSNTLDGPTYDFLKSLIVMNPAKRKPAKDVLLMPIFDVLKVKPATVRGNGRPLPSVEAYSKMEHERLAPSEAQMRVDKSTSEVAKIKKESSTSSSEND</sequence>
<keyword evidence="2" id="KW-0723">Serine/threonine-protein kinase</keyword>
<dbReference type="Proteomes" id="UP000494206">
    <property type="component" value="Unassembled WGS sequence"/>
</dbReference>
<dbReference type="Gene3D" id="3.30.200.20">
    <property type="entry name" value="Phosphorylase Kinase, domain 1"/>
    <property type="match status" value="1"/>
</dbReference>
<dbReference type="GO" id="GO:0007165">
    <property type="term" value="P:signal transduction"/>
    <property type="evidence" value="ECO:0007669"/>
    <property type="project" value="TreeGrafter"/>
</dbReference>
<accession>A0A8S1FEE8</accession>
<dbReference type="Gene3D" id="1.10.510.10">
    <property type="entry name" value="Transferase(Phosphotransferase) domain 1"/>
    <property type="match status" value="1"/>
</dbReference>
<evidence type="ECO:0000256" key="6">
    <source>
        <dbReference type="ARBA" id="ARBA00022840"/>
    </source>
</evidence>
<evidence type="ECO:0000256" key="5">
    <source>
        <dbReference type="ARBA" id="ARBA00022777"/>
    </source>
</evidence>
<dbReference type="InterPro" id="IPR008271">
    <property type="entry name" value="Ser/Thr_kinase_AS"/>
</dbReference>
<dbReference type="PANTHER" id="PTHR24057">
    <property type="entry name" value="GLYCOGEN SYNTHASE KINASE-3 ALPHA"/>
    <property type="match status" value="1"/>
</dbReference>
<dbReference type="GO" id="GO:0030154">
    <property type="term" value="P:cell differentiation"/>
    <property type="evidence" value="ECO:0007669"/>
    <property type="project" value="TreeGrafter"/>
</dbReference>
<dbReference type="GO" id="GO:0005829">
    <property type="term" value="C:cytosol"/>
    <property type="evidence" value="ECO:0007669"/>
    <property type="project" value="TreeGrafter"/>
</dbReference>
<dbReference type="GO" id="GO:0070507">
    <property type="term" value="P:regulation of microtubule cytoskeleton organization"/>
    <property type="evidence" value="ECO:0007669"/>
    <property type="project" value="TreeGrafter"/>
</dbReference>
<comment type="similarity">
    <text evidence="1">Belongs to the protein kinase superfamily. CMGC Ser/Thr protein kinase family. GSK-3 subfamily.</text>
</comment>
<dbReference type="PROSITE" id="PS50011">
    <property type="entry name" value="PROTEIN_KINASE_DOM"/>
    <property type="match status" value="1"/>
</dbReference>
<dbReference type="InterPro" id="IPR011009">
    <property type="entry name" value="Kinase-like_dom_sf"/>
</dbReference>
<dbReference type="GO" id="GO:0030424">
    <property type="term" value="C:axon"/>
    <property type="evidence" value="ECO:0007669"/>
    <property type="project" value="TreeGrafter"/>
</dbReference>
<keyword evidence="3" id="KW-0808">Transferase</keyword>
<evidence type="ECO:0000256" key="1">
    <source>
        <dbReference type="ARBA" id="ARBA00005527"/>
    </source>
</evidence>
<dbReference type="GO" id="GO:0090090">
    <property type="term" value="P:negative regulation of canonical Wnt signaling pathway"/>
    <property type="evidence" value="ECO:0007669"/>
    <property type="project" value="TreeGrafter"/>
</dbReference>
<name>A0A8S1FEE8_9PELO</name>
<evidence type="ECO:0000259" key="8">
    <source>
        <dbReference type="PROSITE" id="PS50011"/>
    </source>
</evidence>
<dbReference type="Pfam" id="PF00069">
    <property type="entry name" value="Pkinase"/>
    <property type="match status" value="1"/>
</dbReference>
<comment type="caution">
    <text evidence="9">The sequence shown here is derived from an EMBL/GenBank/DDBJ whole genome shotgun (WGS) entry which is preliminary data.</text>
</comment>
<evidence type="ECO:0000256" key="4">
    <source>
        <dbReference type="ARBA" id="ARBA00022741"/>
    </source>
</evidence>
<keyword evidence="10" id="KW-1185">Reference proteome</keyword>
<evidence type="ECO:0000313" key="9">
    <source>
        <dbReference type="EMBL" id="CAB3411110.1"/>
    </source>
</evidence>
<dbReference type="AlphaFoldDB" id="A0A8S1FEE8"/>
<keyword evidence="4" id="KW-0547">Nucleotide-binding</keyword>
<reference evidence="9 10" key="1">
    <citation type="submission" date="2020-04" db="EMBL/GenBank/DDBJ databases">
        <authorList>
            <person name="Laetsch R D."/>
            <person name="Stevens L."/>
            <person name="Kumar S."/>
            <person name="Blaxter L. M."/>
        </authorList>
    </citation>
    <scope>NUCLEOTIDE SEQUENCE [LARGE SCALE GENOMIC DNA]</scope>
</reference>
<organism evidence="9 10">
    <name type="scientific">Caenorhabditis bovis</name>
    <dbReference type="NCBI Taxonomy" id="2654633"/>
    <lineage>
        <taxon>Eukaryota</taxon>
        <taxon>Metazoa</taxon>
        <taxon>Ecdysozoa</taxon>
        <taxon>Nematoda</taxon>
        <taxon>Chromadorea</taxon>
        <taxon>Rhabditida</taxon>
        <taxon>Rhabditina</taxon>
        <taxon>Rhabditomorpha</taxon>
        <taxon>Rhabditoidea</taxon>
        <taxon>Rhabditidae</taxon>
        <taxon>Peloderinae</taxon>
        <taxon>Caenorhabditis</taxon>
    </lineage>
</organism>